<dbReference type="SUPFAM" id="SSF50199">
    <property type="entry name" value="Staphylococcal nuclease"/>
    <property type="match status" value="1"/>
</dbReference>
<protein>
    <recommendedName>
        <fullName evidence="3">TNase-like domain-containing protein</fullName>
    </recommendedName>
</protein>
<dbReference type="InterPro" id="IPR016071">
    <property type="entry name" value="Staphylococal_nuclease_OB-fold"/>
</dbReference>
<proteinExistence type="predicted"/>
<feature type="chain" id="PRO_5016343260" description="TNase-like domain-containing protein" evidence="2">
    <location>
        <begin position="22"/>
        <end position="301"/>
    </location>
</feature>
<evidence type="ECO:0000313" key="4">
    <source>
        <dbReference type="EMBL" id="AXE60549.1"/>
    </source>
</evidence>
<dbReference type="OrthoDB" id="401280at2"/>
<dbReference type="EMBL" id="CP029295">
    <property type="protein sequence ID" value="AXE60549.1"/>
    <property type="molecule type" value="Genomic_DNA"/>
</dbReference>
<dbReference type="SMART" id="SM00318">
    <property type="entry name" value="SNc"/>
    <property type="match status" value="1"/>
</dbReference>
<accession>A0A2Z5IPF0</accession>
<organism evidence="4 5">
    <name type="scientific">[Mycoplasma] phocae</name>
    <dbReference type="NCBI Taxonomy" id="142651"/>
    <lineage>
        <taxon>Bacteria</taxon>
        <taxon>Bacillati</taxon>
        <taxon>Mycoplasmatota</taxon>
        <taxon>Mycoplasmoidales</taxon>
        <taxon>Metamycoplasmataceae</taxon>
        <taxon>Metamycoplasma</taxon>
    </lineage>
</organism>
<evidence type="ECO:0000256" key="1">
    <source>
        <dbReference type="SAM" id="Coils"/>
    </source>
</evidence>
<keyword evidence="2" id="KW-0732">Signal</keyword>
<dbReference type="KEGG" id="mpho:DA803_00335"/>
<evidence type="ECO:0000259" key="3">
    <source>
        <dbReference type="PROSITE" id="PS50830"/>
    </source>
</evidence>
<dbReference type="GO" id="GO:0004518">
    <property type="term" value="F:nuclease activity"/>
    <property type="evidence" value="ECO:0007669"/>
    <property type="project" value="InterPro"/>
</dbReference>
<feature type="signal peptide" evidence="2">
    <location>
        <begin position="1"/>
        <end position="21"/>
    </location>
</feature>
<feature type="coiled-coil region" evidence="1">
    <location>
        <begin position="54"/>
        <end position="95"/>
    </location>
</feature>
<dbReference type="PROSITE" id="PS50830">
    <property type="entry name" value="TNASE_3"/>
    <property type="match status" value="1"/>
</dbReference>
<dbReference type="Gene3D" id="2.40.50.90">
    <property type="match status" value="1"/>
</dbReference>
<evidence type="ECO:0000313" key="5">
    <source>
        <dbReference type="Proteomes" id="UP000252477"/>
    </source>
</evidence>
<dbReference type="PROSITE" id="PS01284">
    <property type="entry name" value="TNASE_2"/>
    <property type="match status" value="1"/>
</dbReference>
<gene>
    <name evidence="4" type="ORF">DA803_00335</name>
</gene>
<evidence type="ECO:0000256" key="2">
    <source>
        <dbReference type="SAM" id="SignalP"/>
    </source>
</evidence>
<keyword evidence="5" id="KW-1185">Reference proteome</keyword>
<dbReference type="PROSITE" id="PS51257">
    <property type="entry name" value="PROKAR_LIPOPROTEIN"/>
    <property type="match status" value="1"/>
</dbReference>
<feature type="domain" description="TNase-like" evidence="3">
    <location>
        <begin position="117"/>
        <end position="290"/>
    </location>
</feature>
<dbReference type="GO" id="GO:0003676">
    <property type="term" value="F:nucleic acid binding"/>
    <property type="evidence" value="ECO:0007669"/>
    <property type="project" value="InterPro"/>
</dbReference>
<dbReference type="RefSeq" id="WP_114190668.1">
    <property type="nucleotide sequence ID" value="NZ_CP029295.1"/>
</dbReference>
<keyword evidence="1" id="KW-0175">Coiled coil</keyword>
<dbReference type="InterPro" id="IPR035437">
    <property type="entry name" value="SNase_OB-fold_sf"/>
</dbReference>
<dbReference type="InterPro" id="IPR002071">
    <property type="entry name" value="Thermonucl_AS"/>
</dbReference>
<sequence length="301" mass="35041">MRNKKIIIPALALSSIFIPIAAISCTFEQKSAYQDQISELKQKIAKQKSYIPNYENIQNDINILESQIKSQNLNDKSIQEKIDEIRQTLEKYENNNLNASDFKFEIIEGEFKINKAREIKSWNIRVRDGDTLEAFSENKKDLPDSKIVLRFAGVDTPETHSHKNGKFYDTTGIQYKYGKIAEHYTKRILEEAKKIYIVPQRTKNSANKHLENDKKYLDRYGRTVGIVYYQDSDGKIYCLNEQLVYYGYAKMKYISLSKSSSFYTDNVEYFKSLENAQKHAIDNHLGIYAKSVDIAEIYPNK</sequence>
<dbReference type="Pfam" id="PF00565">
    <property type="entry name" value="SNase"/>
    <property type="match status" value="1"/>
</dbReference>
<dbReference type="Proteomes" id="UP000252477">
    <property type="component" value="Chromosome"/>
</dbReference>
<dbReference type="AlphaFoldDB" id="A0A2Z5IPF0"/>
<reference evidence="4 5" key="1">
    <citation type="submission" date="2018-05" db="EMBL/GenBank/DDBJ databases">
        <title>Annotation of the Mycoplasma phocidae genome.</title>
        <authorList>
            <person name="Brown D.R."/>
            <person name="Kutish G.F."/>
            <person name="Frasca S.Jr."/>
        </authorList>
    </citation>
    <scope>NUCLEOTIDE SEQUENCE [LARGE SCALE GENOMIC DNA]</scope>
    <source>
        <strain evidence="4 5">105</strain>
    </source>
</reference>
<name>A0A2Z5IPF0_9BACT</name>